<dbReference type="Proteomes" id="UP000281431">
    <property type="component" value="Unassembled WGS sequence"/>
</dbReference>
<evidence type="ECO:0000313" key="2">
    <source>
        <dbReference type="Proteomes" id="UP000281431"/>
    </source>
</evidence>
<organism evidence="1 2">
    <name type="scientific">Natrarchaeobius chitinivorans</name>
    <dbReference type="NCBI Taxonomy" id="1679083"/>
    <lineage>
        <taxon>Archaea</taxon>
        <taxon>Methanobacteriati</taxon>
        <taxon>Methanobacteriota</taxon>
        <taxon>Stenosarchaea group</taxon>
        <taxon>Halobacteria</taxon>
        <taxon>Halobacteriales</taxon>
        <taxon>Natrialbaceae</taxon>
        <taxon>Natrarchaeobius</taxon>
    </lineage>
</organism>
<dbReference type="SUPFAM" id="SSF53850">
    <property type="entry name" value="Periplasmic binding protein-like II"/>
    <property type="match status" value="1"/>
</dbReference>
<protein>
    <recommendedName>
        <fullName evidence="3">ABC transporter substrate-binding protein</fullName>
    </recommendedName>
</protein>
<keyword evidence="2" id="KW-1185">Reference proteome</keyword>
<reference evidence="1 2" key="1">
    <citation type="submission" date="2018-10" db="EMBL/GenBank/DDBJ databases">
        <title>Natrarchaeobius chitinivorans gen. nov., sp. nov., and Natrarchaeobius haloalkaliphilus sp. nov., alkaliphilic, chitin-utilizing haloarchaea from hypersaline alkaline lakes.</title>
        <authorList>
            <person name="Sorokin D.Y."/>
            <person name="Elcheninov A.G."/>
            <person name="Kostrikina N.A."/>
            <person name="Bale N.J."/>
            <person name="Sinninghe Damste J.S."/>
            <person name="Khijniak T.V."/>
            <person name="Kublanov I.V."/>
            <person name="Toshchakov S.V."/>
        </authorList>
    </citation>
    <scope>NUCLEOTIDE SEQUENCE [LARGE SCALE GENOMIC DNA]</scope>
    <source>
        <strain evidence="1 2">AArcht7</strain>
    </source>
</reference>
<comment type="caution">
    <text evidence="1">The sequence shown here is derived from an EMBL/GenBank/DDBJ whole genome shotgun (WGS) entry which is preliminary data.</text>
</comment>
<gene>
    <name evidence="1" type="ORF">EA472_03515</name>
</gene>
<proteinExistence type="predicted"/>
<dbReference type="Gene3D" id="3.40.190.10">
    <property type="entry name" value="Periplasmic binding protein-like II"/>
    <property type="match status" value="1"/>
</dbReference>
<name>A0A3N6NR25_NATCH</name>
<evidence type="ECO:0008006" key="3">
    <source>
        <dbReference type="Google" id="ProtNLM"/>
    </source>
</evidence>
<evidence type="ECO:0000313" key="1">
    <source>
        <dbReference type="EMBL" id="RQH02383.1"/>
    </source>
</evidence>
<sequence>MFSPGGFKEITLTELQERGILEEEFDDRGYDVSVSSSTENTSLYASEEADIVDVSPLEAAQLGTERDIQTTVVSVLTPPYPGLMVRADSEYDPDVSGSLEESMQLLADDGLFAIGSWAGGDVPKYRVIMPEMFDLSFEEDDGDFEMTTADYFALPELLADGEVDVISTSGHYGVAPYMTGDEPELTTLFWNMDMVQEMGYGTGIHNAWTAQTDFVDENPEAMEAVTDAWQEGVNILYDEADELFFQDEYMELIGCQTEEEAEFVYEWAIDLTHPESPDNFIVYDDVELTDEFVSNERDYLDRAAEIGTVTSEWDEYVQFEPL</sequence>
<accession>A0A3N6NR25</accession>
<dbReference type="EMBL" id="REFZ01000002">
    <property type="protein sequence ID" value="RQH02383.1"/>
    <property type="molecule type" value="Genomic_DNA"/>
</dbReference>
<dbReference type="AlphaFoldDB" id="A0A3N6NR25"/>